<dbReference type="KEGG" id="kmn:HW532_02830"/>
<name>A0A7S8HAM6_9HYPH</name>
<proteinExistence type="predicted"/>
<dbReference type="InterPro" id="IPR011008">
    <property type="entry name" value="Dimeric_a/b-barrel"/>
</dbReference>
<dbReference type="Gene3D" id="3.30.70.100">
    <property type="match status" value="1"/>
</dbReference>
<dbReference type="InterPro" id="IPR007138">
    <property type="entry name" value="ABM_dom"/>
</dbReference>
<dbReference type="GO" id="GO:0003824">
    <property type="term" value="F:catalytic activity"/>
    <property type="evidence" value="ECO:0007669"/>
    <property type="project" value="TreeGrafter"/>
</dbReference>
<evidence type="ECO:0000256" key="1">
    <source>
        <dbReference type="SAM" id="MobiDB-lite"/>
    </source>
</evidence>
<dbReference type="PANTHER" id="PTHR33336:SF15">
    <property type="entry name" value="ABM DOMAIN-CONTAINING PROTEIN"/>
    <property type="match status" value="1"/>
</dbReference>
<organism evidence="3 4">
    <name type="scientific">Kaustia mangrovi</name>
    <dbReference type="NCBI Taxonomy" id="2593653"/>
    <lineage>
        <taxon>Bacteria</taxon>
        <taxon>Pseudomonadati</taxon>
        <taxon>Pseudomonadota</taxon>
        <taxon>Alphaproteobacteria</taxon>
        <taxon>Hyphomicrobiales</taxon>
        <taxon>Parvibaculaceae</taxon>
        <taxon>Kaustia</taxon>
    </lineage>
</organism>
<dbReference type="PANTHER" id="PTHR33336">
    <property type="entry name" value="QUINOL MONOOXYGENASE YGIN-RELATED"/>
    <property type="match status" value="1"/>
</dbReference>
<dbReference type="Pfam" id="PF03992">
    <property type="entry name" value="ABM"/>
    <property type="match status" value="1"/>
</dbReference>
<feature type="region of interest" description="Disordered" evidence="1">
    <location>
        <begin position="58"/>
        <end position="77"/>
    </location>
</feature>
<sequence length="234" mass="25014">MNTAIDNPAGARAAPQTLDGKLALVTGASSGIGRATAIEFANRGATVMVSPRRADGGYSAATASPDAAGSPNPNSSNESKYMQNIRLFAAGIAFILSATISPAQAQIAIEPTNDNGEVVLVVDFEVKEGSEAEFEEYFRRSVTCSRSEPGNVAFNIHKVVGQPNNYVLYEIWRDTEAIERHFEKPYTKALFEMFDRTLVRPVTEGGLRFISDLDPAPRDPVAASSQENVPAGCG</sequence>
<accession>A0A7S8HAM6</accession>
<dbReference type="Gene3D" id="3.40.50.720">
    <property type="entry name" value="NAD(P)-binding Rossmann-like Domain"/>
    <property type="match status" value="1"/>
</dbReference>
<feature type="domain" description="ABM" evidence="2">
    <location>
        <begin position="118"/>
        <end position="207"/>
    </location>
</feature>
<keyword evidence="4" id="KW-1185">Reference proteome</keyword>
<dbReference type="InterPro" id="IPR002347">
    <property type="entry name" value="SDR_fam"/>
</dbReference>
<dbReference type="InterPro" id="IPR036291">
    <property type="entry name" value="NAD(P)-bd_dom_sf"/>
</dbReference>
<dbReference type="InterPro" id="IPR050744">
    <property type="entry name" value="AI-2_Isomerase_LsrG"/>
</dbReference>
<evidence type="ECO:0000313" key="4">
    <source>
        <dbReference type="Proteomes" id="UP000593594"/>
    </source>
</evidence>
<reference evidence="3 4" key="1">
    <citation type="submission" date="2020-06" db="EMBL/GenBank/DDBJ databases">
        <title>Genome sequence of 2 isolates from Red Sea Mangroves.</title>
        <authorList>
            <person name="Sefrji F."/>
            <person name="Michoud G."/>
            <person name="Merlino G."/>
            <person name="Daffonchio D."/>
        </authorList>
    </citation>
    <scope>NUCLEOTIDE SEQUENCE [LARGE SCALE GENOMIC DNA]</scope>
    <source>
        <strain evidence="3 4">R1DC25</strain>
    </source>
</reference>
<dbReference type="Proteomes" id="UP000593594">
    <property type="component" value="Chromosome"/>
</dbReference>
<dbReference type="Pfam" id="PF00106">
    <property type="entry name" value="adh_short"/>
    <property type="match status" value="1"/>
</dbReference>
<dbReference type="SUPFAM" id="SSF51735">
    <property type="entry name" value="NAD(P)-binding Rossmann-fold domains"/>
    <property type="match status" value="1"/>
</dbReference>
<protein>
    <submittedName>
        <fullName evidence="3">SDR family NAD(P)-dependent oxidoreductase</fullName>
    </submittedName>
</protein>
<dbReference type="RefSeq" id="WP_213162968.1">
    <property type="nucleotide sequence ID" value="NZ_CP058214.1"/>
</dbReference>
<evidence type="ECO:0000259" key="2">
    <source>
        <dbReference type="PROSITE" id="PS51725"/>
    </source>
</evidence>
<evidence type="ECO:0000313" key="3">
    <source>
        <dbReference type="EMBL" id="QPC41745.1"/>
    </source>
</evidence>
<dbReference type="AlphaFoldDB" id="A0A7S8HAM6"/>
<dbReference type="EMBL" id="CP058214">
    <property type="protein sequence ID" value="QPC41745.1"/>
    <property type="molecule type" value="Genomic_DNA"/>
</dbReference>
<gene>
    <name evidence="3" type="ORF">HW532_02830</name>
</gene>
<dbReference type="SUPFAM" id="SSF54909">
    <property type="entry name" value="Dimeric alpha+beta barrel"/>
    <property type="match status" value="1"/>
</dbReference>
<dbReference type="PROSITE" id="PS51725">
    <property type="entry name" value="ABM"/>
    <property type="match status" value="1"/>
</dbReference>